<evidence type="ECO:0000313" key="3">
    <source>
        <dbReference type="Proteomes" id="UP000618240"/>
    </source>
</evidence>
<name>A0ABS8A6V3_9FLAO</name>
<accession>A0ABS8A6V3</accession>
<dbReference type="Proteomes" id="UP000618240">
    <property type="component" value="Unassembled WGS sequence"/>
</dbReference>
<protein>
    <submittedName>
        <fullName evidence="2">Uncharacterized protein</fullName>
    </submittedName>
</protein>
<dbReference type="RefSeq" id="WP_225690416.1">
    <property type="nucleotide sequence ID" value="NZ_JAERSE020000006.1"/>
</dbReference>
<reference evidence="2 3" key="1">
    <citation type="submission" date="2021-09" db="EMBL/GenBank/DDBJ databases">
        <title>Genome sequencing and assembly of Chryseobacterium sp. RG1.</title>
        <authorList>
            <person name="Chhetri G."/>
        </authorList>
    </citation>
    <scope>NUCLEOTIDE SEQUENCE [LARGE SCALE GENOMIC DNA]</scope>
    <source>
        <strain evidence="2 3">RG1</strain>
    </source>
</reference>
<evidence type="ECO:0000256" key="1">
    <source>
        <dbReference type="SAM" id="SignalP"/>
    </source>
</evidence>
<sequence length="348" mass="36169">MTPYTKILFSLLILTFCAGNTFAQTYTVSFTLPQVALMDIEQATSIPLNFTKPTEAGNRLANPANNTTKWLNYTSAVASGGTRSITASINQPIPGVDVKLQAAAASGSGAGTLGTPSSQVTLSTTPTTIISGIGGSYTGNGVGNGHQLTLSLVPNTYTNLNTSNNTVTVTYTITDSGVSPSANIPVNVAGSTSAITISPITEAGNDYIGSPYTTNNPISPITLGTYTIPRSVLLGLTLLEAGSIVSQVKMNYTPTIWNNSLHLYANRNGGTGTISGVCIGCNAYFNNGANYPEILQTDSVFFDMMFSGTLGLLVTQVSYSSIPISIRLGGVSATVPAATYTAQINFHQ</sequence>
<feature type="chain" id="PRO_5045561037" evidence="1">
    <location>
        <begin position="24"/>
        <end position="348"/>
    </location>
</feature>
<keyword evidence="3" id="KW-1185">Reference proteome</keyword>
<gene>
    <name evidence="2" type="ORF">JI747_018845</name>
</gene>
<organism evidence="2 3">
    <name type="scientific">Chryseobacterium tagetis</name>
    <dbReference type="NCBI Taxonomy" id="2801334"/>
    <lineage>
        <taxon>Bacteria</taxon>
        <taxon>Pseudomonadati</taxon>
        <taxon>Bacteroidota</taxon>
        <taxon>Flavobacteriia</taxon>
        <taxon>Flavobacteriales</taxon>
        <taxon>Weeksellaceae</taxon>
        <taxon>Chryseobacterium group</taxon>
        <taxon>Chryseobacterium</taxon>
    </lineage>
</organism>
<proteinExistence type="predicted"/>
<comment type="caution">
    <text evidence="2">The sequence shown here is derived from an EMBL/GenBank/DDBJ whole genome shotgun (WGS) entry which is preliminary data.</text>
</comment>
<keyword evidence="1" id="KW-0732">Signal</keyword>
<dbReference type="EMBL" id="JAERSE020000006">
    <property type="protein sequence ID" value="MCA6069228.1"/>
    <property type="molecule type" value="Genomic_DNA"/>
</dbReference>
<feature type="signal peptide" evidence="1">
    <location>
        <begin position="1"/>
        <end position="23"/>
    </location>
</feature>
<evidence type="ECO:0000313" key="2">
    <source>
        <dbReference type="EMBL" id="MCA6069228.1"/>
    </source>
</evidence>